<dbReference type="GO" id="GO:0004739">
    <property type="term" value="F:pyruvate dehydrogenase (acetyl-transferring) activity"/>
    <property type="evidence" value="ECO:0007669"/>
    <property type="project" value="TreeGrafter"/>
</dbReference>
<protein>
    <recommendedName>
        <fullName evidence="4">Dehydrogenase E1 component domain-containing protein</fullName>
    </recommendedName>
</protein>
<evidence type="ECO:0000313" key="6">
    <source>
        <dbReference type="Proteomes" id="UP000177052"/>
    </source>
</evidence>
<comment type="cofactor">
    <cofactor evidence="1">
        <name>thiamine diphosphate</name>
        <dbReference type="ChEBI" id="CHEBI:58937"/>
    </cofactor>
</comment>
<keyword evidence="2" id="KW-0560">Oxidoreductase</keyword>
<accession>A0A1F6WAN2</accession>
<evidence type="ECO:0000256" key="2">
    <source>
        <dbReference type="ARBA" id="ARBA00023002"/>
    </source>
</evidence>
<dbReference type="GO" id="GO:0006086">
    <property type="term" value="P:pyruvate decarboxylation to acetyl-CoA"/>
    <property type="evidence" value="ECO:0007669"/>
    <property type="project" value="TreeGrafter"/>
</dbReference>
<dbReference type="AlphaFoldDB" id="A0A1F6WAN2"/>
<proteinExistence type="predicted"/>
<dbReference type="InterPro" id="IPR050642">
    <property type="entry name" value="PDH_E1_Alpha_Subunit"/>
</dbReference>
<evidence type="ECO:0000259" key="4">
    <source>
        <dbReference type="Pfam" id="PF00676"/>
    </source>
</evidence>
<reference evidence="5 6" key="1">
    <citation type="journal article" date="2016" name="Nat. Commun.">
        <title>Thousands of microbial genomes shed light on interconnected biogeochemical processes in an aquifer system.</title>
        <authorList>
            <person name="Anantharaman K."/>
            <person name="Brown C.T."/>
            <person name="Hug L.A."/>
            <person name="Sharon I."/>
            <person name="Castelle C.J."/>
            <person name="Probst A.J."/>
            <person name="Thomas B.C."/>
            <person name="Singh A."/>
            <person name="Wilkins M.J."/>
            <person name="Karaoz U."/>
            <person name="Brodie E.L."/>
            <person name="Williams K.H."/>
            <person name="Hubbard S.S."/>
            <person name="Banfield J.F."/>
        </authorList>
    </citation>
    <scope>NUCLEOTIDE SEQUENCE [LARGE SCALE GENOMIC DNA]</scope>
</reference>
<dbReference type="Gene3D" id="3.40.50.970">
    <property type="match status" value="1"/>
</dbReference>
<dbReference type="PANTHER" id="PTHR11516">
    <property type="entry name" value="PYRUVATE DEHYDROGENASE E1 COMPONENT, ALPHA SUBUNIT BACTERIAL AND ORGANELLAR"/>
    <property type="match status" value="1"/>
</dbReference>
<dbReference type="Proteomes" id="UP000177052">
    <property type="component" value="Unassembled WGS sequence"/>
</dbReference>
<dbReference type="CDD" id="cd02000">
    <property type="entry name" value="TPP_E1_PDC_ADC_BCADC"/>
    <property type="match status" value="1"/>
</dbReference>
<dbReference type="InterPro" id="IPR029061">
    <property type="entry name" value="THDP-binding"/>
</dbReference>
<dbReference type="SUPFAM" id="SSF52518">
    <property type="entry name" value="Thiamin diphosphate-binding fold (THDP-binding)"/>
    <property type="match status" value="1"/>
</dbReference>
<evidence type="ECO:0000256" key="3">
    <source>
        <dbReference type="ARBA" id="ARBA00023052"/>
    </source>
</evidence>
<evidence type="ECO:0000256" key="1">
    <source>
        <dbReference type="ARBA" id="ARBA00001964"/>
    </source>
</evidence>
<dbReference type="PANTHER" id="PTHR11516:SF60">
    <property type="entry name" value="PYRUVATE DEHYDROGENASE E1 COMPONENT SUBUNIT ALPHA"/>
    <property type="match status" value="1"/>
</dbReference>
<name>A0A1F6WAN2_9BACT</name>
<comment type="caution">
    <text evidence="5">The sequence shown here is derived from an EMBL/GenBank/DDBJ whole genome shotgun (WGS) entry which is preliminary data.</text>
</comment>
<evidence type="ECO:0000313" key="5">
    <source>
        <dbReference type="EMBL" id="OGI78958.1"/>
    </source>
</evidence>
<gene>
    <name evidence="5" type="ORF">A3F19_02810</name>
</gene>
<dbReference type="EMBL" id="MFUJ01000034">
    <property type="protein sequence ID" value="OGI78958.1"/>
    <property type="molecule type" value="Genomic_DNA"/>
</dbReference>
<organism evidence="5 6">
    <name type="scientific">Candidatus Nomurabacteria bacterium RIFCSPHIGHO2_12_FULL_37_29</name>
    <dbReference type="NCBI Taxonomy" id="1801759"/>
    <lineage>
        <taxon>Bacteria</taxon>
        <taxon>Candidatus Nomuraibacteriota</taxon>
    </lineage>
</organism>
<sequence>MKKQNLISLYKKLILIRLTEEAIALKYQEREIRCPVHLSIGQEAIAVGVCENLKKDDIVYSTHRCHAHYIAKGGDLNRMMAEIYGKVTGCAKGRGGSMHLVDLEAGFWGATPIVGNSLPVALGVAFANKLKGNKKAVAVFIGDGTAEEGVFHECLNFAVLHKLPILFVCENNLFSVYTHLKERQHTRPIYKIAEAHGMEAYQKDGNDILEVYKISSSIIDHIRKGQGPAFLEFMTYRHREHCGPFYDDQLGYRDQKEVKYWLKKDPVTNFKKYLLDHKVILETEMEKIKKEAMGKITRALDFAKKSKFPKQEKDFRKLIYAK</sequence>
<feature type="domain" description="Dehydrogenase E1 component" evidence="4">
    <location>
        <begin position="12"/>
        <end position="310"/>
    </location>
</feature>
<dbReference type="InterPro" id="IPR001017">
    <property type="entry name" value="DH_E1"/>
</dbReference>
<dbReference type="Pfam" id="PF00676">
    <property type="entry name" value="E1_dh"/>
    <property type="match status" value="1"/>
</dbReference>
<keyword evidence="3" id="KW-0786">Thiamine pyrophosphate</keyword>